<gene>
    <name evidence="3" type="ORF">ACHAWU_000101</name>
</gene>
<feature type="region of interest" description="Disordered" evidence="1">
    <location>
        <begin position="1"/>
        <end position="51"/>
    </location>
</feature>
<proteinExistence type="predicted"/>
<reference evidence="3 4" key="1">
    <citation type="submission" date="2024-10" db="EMBL/GenBank/DDBJ databases">
        <title>Updated reference genomes for cyclostephanoid diatoms.</title>
        <authorList>
            <person name="Roberts W.R."/>
            <person name="Alverson A.J."/>
        </authorList>
    </citation>
    <scope>NUCLEOTIDE SEQUENCE [LARGE SCALE GENOMIC DNA]</scope>
    <source>
        <strain evidence="3 4">AJA232-27</strain>
    </source>
</reference>
<dbReference type="Pfam" id="PF07716">
    <property type="entry name" value="bZIP_2"/>
    <property type="match status" value="1"/>
</dbReference>
<sequence length="276" mass="31328">MSRQSHSNISMEGGGMGSDHEDDDEDERRCKNRERNKEHARKTRARKKEQLETLRTRMNELEEENRLLRQSIQECGVASILLGLSGTGGSSCSGENDEILSNADATTSSSLEPNAEPRLSGGKRMRFLSLDEEEPIPQMELNIRGQVTLVGGSGREGKTQINWKTGVYIDEKCKLQQLSKSELETLRRERNRMHAKMTRDRKRCFIASLKRVISKLEEDNQHLRETLERYRATDDHSPDEEKKAESEAEDNPKIAAQELSNSTHSSAFNSSMYTIG</sequence>
<dbReference type="EMBL" id="JALLBG020000148">
    <property type="protein sequence ID" value="KAL3761614.1"/>
    <property type="molecule type" value="Genomic_DNA"/>
</dbReference>
<dbReference type="AlphaFoldDB" id="A0ABD3MC84"/>
<dbReference type="CDD" id="cd14809">
    <property type="entry name" value="bZIP_AUREO-like"/>
    <property type="match status" value="1"/>
</dbReference>
<feature type="region of interest" description="Disordered" evidence="1">
    <location>
        <begin position="228"/>
        <end position="276"/>
    </location>
</feature>
<comment type="caution">
    <text evidence="3">The sequence shown here is derived from an EMBL/GenBank/DDBJ whole genome shotgun (WGS) entry which is preliminary data.</text>
</comment>
<evidence type="ECO:0000256" key="1">
    <source>
        <dbReference type="SAM" id="MobiDB-lite"/>
    </source>
</evidence>
<accession>A0ABD3MC84</accession>
<feature type="compositionally biased region" description="Basic and acidic residues" evidence="1">
    <location>
        <begin position="27"/>
        <end position="37"/>
    </location>
</feature>
<feature type="compositionally biased region" description="Basic residues" evidence="1">
    <location>
        <begin position="38"/>
        <end position="47"/>
    </location>
</feature>
<dbReference type="Gene3D" id="1.20.5.170">
    <property type="match status" value="2"/>
</dbReference>
<dbReference type="SUPFAM" id="SSF57959">
    <property type="entry name" value="Leucine zipper domain"/>
    <property type="match status" value="2"/>
</dbReference>
<keyword evidence="4" id="KW-1185">Reference proteome</keyword>
<feature type="domain" description="BZIP" evidence="2">
    <location>
        <begin position="26"/>
        <end position="74"/>
    </location>
</feature>
<dbReference type="PROSITE" id="PS50217">
    <property type="entry name" value="BZIP"/>
    <property type="match status" value="2"/>
</dbReference>
<organism evidence="3 4">
    <name type="scientific">Discostella pseudostelligera</name>
    <dbReference type="NCBI Taxonomy" id="259834"/>
    <lineage>
        <taxon>Eukaryota</taxon>
        <taxon>Sar</taxon>
        <taxon>Stramenopiles</taxon>
        <taxon>Ochrophyta</taxon>
        <taxon>Bacillariophyta</taxon>
        <taxon>Coscinodiscophyceae</taxon>
        <taxon>Thalassiosirophycidae</taxon>
        <taxon>Stephanodiscales</taxon>
        <taxon>Stephanodiscaceae</taxon>
        <taxon>Discostella</taxon>
    </lineage>
</organism>
<dbReference type="InterPro" id="IPR004827">
    <property type="entry name" value="bZIP"/>
</dbReference>
<dbReference type="Proteomes" id="UP001530293">
    <property type="component" value="Unassembled WGS sequence"/>
</dbReference>
<name>A0ABD3MC84_9STRA</name>
<evidence type="ECO:0000313" key="4">
    <source>
        <dbReference type="Proteomes" id="UP001530293"/>
    </source>
</evidence>
<feature type="compositionally biased region" description="Basic and acidic residues" evidence="1">
    <location>
        <begin position="228"/>
        <end position="252"/>
    </location>
</feature>
<evidence type="ECO:0000259" key="2">
    <source>
        <dbReference type="PROSITE" id="PS50217"/>
    </source>
</evidence>
<dbReference type="InterPro" id="IPR046347">
    <property type="entry name" value="bZIP_sf"/>
</dbReference>
<feature type="compositionally biased region" description="Polar residues" evidence="1">
    <location>
        <begin position="1"/>
        <end position="10"/>
    </location>
</feature>
<feature type="domain" description="BZIP" evidence="2">
    <location>
        <begin position="187"/>
        <end position="231"/>
    </location>
</feature>
<evidence type="ECO:0000313" key="3">
    <source>
        <dbReference type="EMBL" id="KAL3761614.1"/>
    </source>
</evidence>
<feature type="compositionally biased region" description="Low complexity" evidence="1">
    <location>
        <begin position="260"/>
        <end position="276"/>
    </location>
</feature>
<protein>
    <recommendedName>
        <fullName evidence="2">BZIP domain-containing protein</fullName>
    </recommendedName>
</protein>